<feature type="compositionally biased region" description="Low complexity" evidence="1">
    <location>
        <begin position="95"/>
        <end position="105"/>
    </location>
</feature>
<dbReference type="InterPro" id="IPR018838">
    <property type="entry name" value="ZGRF1-like_N"/>
</dbReference>
<feature type="compositionally biased region" description="Low complexity" evidence="1">
    <location>
        <begin position="136"/>
        <end position="145"/>
    </location>
</feature>
<reference evidence="3" key="3">
    <citation type="submission" date="2015-02" db="UniProtKB">
        <authorList>
            <consortium name="EnsemblProtists"/>
        </authorList>
    </citation>
    <scope>IDENTIFICATION</scope>
    <source>
        <strain evidence="3">DAOM BR144</strain>
    </source>
</reference>
<sequence>MVTLRKLLGDRSEVYYECMYTKHKTQKRKVWHDGFLSLHVASRKLVLYEDQPPEGKVLDEAKMSVYDWDRRDEEYINVTKFLIEVVNETPLDISTSGASSSATGGFTMDEPQRTDPYESASAAAMPPPRPMNSKFRVPVSSGAGPPSAPRPGMRQPLRGARSGGPSMGTPADIFDFSRNPTSEWAYTPHAINRSVDEVAALFQSR</sequence>
<dbReference type="EMBL" id="ADOS01001599">
    <property type="status" value="NOT_ANNOTATED_CDS"/>
    <property type="molecule type" value="Genomic_DNA"/>
</dbReference>
<reference evidence="4" key="2">
    <citation type="submission" date="2010-04" db="EMBL/GenBank/DDBJ databases">
        <authorList>
            <person name="Buell R."/>
            <person name="Hamilton J."/>
            <person name="Hostetler J."/>
        </authorList>
    </citation>
    <scope>NUCLEOTIDE SEQUENCE [LARGE SCALE GENOMIC DNA]</scope>
    <source>
        <strain evidence="4">DAOM:BR144</strain>
    </source>
</reference>
<keyword evidence="4" id="KW-1185">Reference proteome</keyword>
<feature type="domain" description="5'-3' DNA helicase ZGRF1-like N-terminal" evidence="2">
    <location>
        <begin position="16"/>
        <end position="87"/>
    </location>
</feature>
<dbReference type="HOGENOM" id="CLU_1339878_0_0_1"/>
<dbReference type="PANTHER" id="PTHR28535">
    <property type="entry name" value="ZINC FINGER GRF-TYPE CONTAINING 1"/>
    <property type="match status" value="1"/>
</dbReference>
<name>K3XBY6_GLOUD</name>
<dbReference type="GO" id="GO:0006302">
    <property type="term" value="P:double-strand break repair"/>
    <property type="evidence" value="ECO:0007669"/>
    <property type="project" value="TreeGrafter"/>
</dbReference>
<dbReference type="PANTHER" id="PTHR28535:SF1">
    <property type="entry name" value="PROTEIN ZGRF1"/>
    <property type="match status" value="1"/>
</dbReference>
<evidence type="ECO:0000256" key="1">
    <source>
        <dbReference type="SAM" id="MobiDB-lite"/>
    </source>
</evidence>
<evidence type="ECO:0000313" key="4">
    <source>
        <dbReference type="Proteomes" id="UP000019132"/>
    </source>
</evidence>
<feature type="region of interest" description="Disordered" evidence="1">
    <location>
        <begin position="95"/>
        <end position="175"/>
    </location>
</feature>
<dbReference type="eggNOG" id="ENOG502S8H5">
    <property type="taxonomic scope" value="Eukaryota"/>
</dbReference>
<organism evidence="3 4">
    <name type="scientific">Globisporangium ultimum (strain ATCC 200006 / CBS 805.95 / DAOM BR144)</name>
    <name type="common">Pythium ultimum</name>
    <dbReference type="NCBI Taxonomy" id="431595"/>
    <lineage>
        <taxon>Eukaryota</taxon>
        <taxon>Sar</taxon>
        <taxon>Stramenopiles</taxon>
        <taxon>Oomycota</taxon>
        <taxon>Peronosporomycetes</taxon>
        <taxon>Pythiales</taxon>
        <taxon>Pythiaceae</taxon>
        <taxon>Globisporangium</taxon>
    </lineage>
</organism>
<dbReference type="InParanoid" id="K3XBY6"/>
<evidence type="ECO:0000313" key="3">
    <source>
        <dbReference type="EnsemblProtists" id="PYU1_T014735"/>
    </source>
</evidence>
<reference evidence="4" key="1">
    <citation type="journal article" date="2010" name="Genome Biol.">
        <title>Genome sequence of the necrotrophic plant pathogen Pythium ultimum reveals original pathogenicity mechanisms and effector repertoire.</title>
        <authorList>
            <person name="Levesque C.A."/>
            <person name="Brouwer H."/>
            <person name="Cano L."/>
            <person name="Hamilton J.P."/>
            <person name="Holt C."/>
            <person name="Huitema E."/>
            <person name="Raffaele S."/>
            <person name="Robideau G.P."/>
            <person name="Thines M."/>
            <person name="Win J."/>
            <person name="Zerillo M.M."/>
            <person name="Beakes G.W."/>
            <person name="Boore J.L."/>
            <person name="Busam D."/>
            <person name="Dumas B."/>
            <person name="Ferriera S."/>
            <person name="Fuerstenberg S.I."/>
            <person name="Gachon C.M."/>
            <person name="Gaulin E."/>
            <person name="Govers F."/>
            <person name="Grenville-Briggs L."/>
            <person name="Horner N."/>
            <person name="Hostetler J."/>
            <person name="Jiang R.H."/>
            <person name="Johnson J."/>
            <person name="Krajaejun T."/>
            <person name="Lin H."/>
            <person name="Meijer H.J."/>
            <person name="Moore B."/>
            <person name="Morris P."/>
            <person name="Phuntmart V."/>
            <person name="Puiu D."/>
            <person name="Shetty J."/>
            <person name="Stajich J.E."/>
            <person name="Tripathy S."/>
            <person name="Wawra S."/>
            <person name="van West P."/>
            <person name="Whitty B.R."/>
            <person name="Coutinho P.M."/>
            <person name="Henrissat B."/>
            <person name="Martin F."/>
            <person name="Thomas P.D."/>
            <person name="Tyler B.M."/>
            <person name="De Vries R.P."/>
            <person name="Kamoun S."/>
            <person name="Yandell M."/>
            <person name="Tisserat N."/>
            <person name="Buell C.R."/>
        </authorList>
    </citation>
    <scope>NUCLEOTIDE SEQUENCE</scope>
    <source>
        <strain evidence="4">DAOM:BR144</strain>
    </source>
</reference>
<dbReference type="Proteomes" id="UP000019132">
    <property type="component" value="Unassembled WGS sequence"/>
</dbReference>
<proteinExistence type="predicted"/>
<evidence type="ECO:0000259" key="2">
    <source>
        <dbReference type="Pfam" id="PF10382"/>
    </source>
</evidence>
<dbReference type="InterPro" id="IPR052800">
    <property type="entry name" value="DNA_Repair_Helicase_ZGRF1"/>
</dbReference>
<dbReference type="GO" id="GO:0005634">
    <property type="term" value="C:nucleus"/>
    <property type="evidence" value="ECO:0007669"/>
    <property type="project" value="TreeGrafter"/>
</dbReference>
<dbReference type="GO" id="GO:0035861">
    <property type="term" value="C:site of double-strand break"/>
    <property type="evidence" value="ECO:0007669"/>
    <property type="project" value="TreeGrafter"/>
</dbReference>
<accession>K3XBY6</accession>
<dbReference type="AlphaFoldDB" id="K3XBY6"/>
<dbReference type="STRING" id="431595.K3XBY6"/>
<dbReference type="Pfam" id="PF10382">
    <property type="entry name" value="ZGRF1-like_N"/>
    <property type="match status" value="1"/>
</dbReference>
<protein>
    <recommendedName>
        <fullName evidence="2">5'-3' DNA helicase ZGRF1-like N-terminal domain-containing protein</fullName>
    </recommendedName>
</protein>
<dbReference type="OMA" id="IWQDGFV"/>
<dbReference type="VEuPathDB" id="FungiDB:PYU1_G014704"/>
<dbReference type="EnsemblProtists" id="PYU1_T014735">
    <property type="protein sequence ID" value="PYU1_T014735"/>
    <property type="gene ID" value="PYU1_G014704"/>
</dbReference>